<evidence type="ECO:0000256" key="2">
    <source>
        <dbReference type="SAM" id="Phobius"/>
    </source>
</evidence>
<sequence>MAPSHRTERHYCGRFWRIAWLVVLLILVRDGNASDTEHAEGGVDPIGVEQTSPAVEATEHPSEPSAAEERDLKDDGNLSKKSEGTERQDEQVGDNEVKPQGEVKEISGQRDPVVELSHPTYSAVTGTQFMSMVEDAGGLSVGIPPERIVEEIKYIEELNSNGDKSAWPILVFENQRVVCSCLAVHDLEKGSLTYQRFWMHPETIDRARALEALLKEMLNPQATSRMEYLNVVTSPKDHLLTYVLANVGFSLKKYSRDSSGDGMGKYLWAMDLPYLGTYEEHRNTQLQQMAGRVYVMAYSLGEGREWLDYLSITEAEVFERVDVKEVSELASQEQYRAAKFVREKAKLDPQRAGIVNVQNAGSFSLAAVGNSSKTVFGVLKGHISDENICTIDFLGGAGLHEDYIRALLLTEALSRVDDKGLKEIVLKAVPIDDAGFVGLASELGFVVTASSKDSFMMVRDASLVLPVANYVTLPRLYRAQYQALKDVYSGARVPIDGKYLDIAELAGQLVNEVPGLIAKKTQEMYLHIGVALLAVGLVMLAHAVQRARKREAQRRRVRYAHIPDDILVEGEPASGVAVAAEDGNEVQLEAASRPM</sequence>
<evidence type="ECO:0000256" key="3">
    <source>
        <dbReference type="SAM" id="SignalP"/>
    </source>
</evidence>
<keyword evidence="2" id="KW-1133">Transmembrane helix</keyword>
<evidence type="ECO:0000256" key="1">
    <source>
        <dbReference type="SAM" id="MobiDB-lite"/>
    </source>
</evidence>
<feature type="chain" id="PRO_5004671589" description="N-acetyltransferase domain-containing protein" evidence="3">
    <location>
        <begin position="34"/>
        <end position="595"/>
    </location>
</feature>
<dbReference type="Proteomes" id="UP000030744">
    <property type="component" value="Unassembled WGS sequence"/>
</dbReference>
<feature type="region of interest" description="Disordered" evidence="1">
    <location>
        <begin position="53"/>
        <end position="112"/>
    </location>
</feature>
<gene>
    <name evidence="4" type="ORF">EMH_0100560</name>
</gene>
<reference evidence="4" key="2">
    <citation type="submission" date="2013-10" db="EMBL/GenBank/DDBJ databases">
        <authorList>
            <person name="Aslett M."/>
        </authorList>
    </citation>
    <scope>NUCLEOTIDE SEQUENCE [LARGE SCALE GENOMIC DNA]</scope>
    <source>
        <strain evidence="4">Houghton</strain>
    </source>
</reference>
<name>U6KGH9_9EIME</name>
<proteinExistence type="predicted"/>
<organism evidence="4 5">
    <name type="scientific">Eimeria mitis</name>
    <dbReference type="NCBI Taxonomy" id="44415"/>
    <lineage>
        <taxon>Eukaryota</taxon>
        <taxon>Sar</taxon>
        <taxon>Alveolata</taxon>
        <taxon>Apicomplexa</taxon>
        <taxon>Conoidasida</taxon>
        <taxon>Coccidia</taxon>
        <taxon>Eucoccidiorida</taxon>
        <taxon>Eimeriorina</taxon>
        <taxon>Eimeriidae</taxon>
        <taxon>Eimeria</taxon>
    </lineage>
</organism>
<feature type="signal peptide" evidence="3">
    <location>
        <begin position="1"/>
        <end position="33"/>
    </location>
</feature>
<protein>
    <recommendedName>
        <fullName evidence="6">N-acetyltransferase domain-containing protein</fullName>
    </recommendedName>
</protein>
<dbReference type="GeneID" id="60404930"/>
<dbReference type="EMBL" id="HG734842">
    <property type="protein sequence ID" value="CDJ35871.1"/>
    <property type="molecule type" value="Genomic_DNA"/>
</dbReference>
<dbReference type="AlphaFoldDB" id="U6KGH9"/>
<dbReference type="OrthoDB" id="347705at2759"/>
<keyword evidence="3" id="KW-0732">Signal</keyword>
<accession>U6KGH9</accession>
<evidence type="ECO:0000313" key="4">
    <source>
        <dbReference type="EMBL" id="CDJ35871.1"/>
    </source>
</evidence>
<feature type="compositionally biased region" description="Basic and acidic residues" evidence="1">
    <location>
        <begin position="57"/>
        <end position="108"/>
    </location>
</feature>
<keyword evidence="2" id="KW-0812">Transmembrane</keyword>
<reference evidence="4" key="1">
    <citation type="submission" date="2013-10" db="EMBL/GenBank/DDBJ databases">
        <title>Genomic analysis of the causative agents of coccidiosis in chickens.</title>
        <authorList>
            <person name="Reid A.J."/>
            <person name="Blake D."/>
            <person name="Billington K."/>
            <person name="Browne H."/>
            <person name="Dunn M."/>
            <person name="Hung S."/>
            <person name="Kawahara F."/>
            <person name="Miranda-Saavedra D."/>
            <person name="Mourier T."/>
            <person name="Nagra H."/>
            <person name="Otto T.D."/>
            <person name="Rawlings N."/>
            <person name="Sanchez A."/>
            <person name="Sanders M."/>
            <person name="Subramaniam C."/>
            <person name="Tay Y."/>
            <person name="Dear P."/>
            <person name="Doerig C."/>
            <person name="Gruber A."/>
            <person name="Parkinson J."/>
            <person name="Shirley M."/>
            <person name="Wan K.L."/>
            <person name="Berriman M."/>
            <person name="Tomley F."/>
            <person name="Pain A."/>
        </authorList>
    </citation>
    <scope>NUCLEOTIDE SEQUENCE [LARGE SCALE GENOMIC DNA]</scope>
    <source>
        <strain evidence="4">Houghton</strain>
    </source>
</reference>
<evidence type="ECO:0000313" key="5">
    <source>
        <dbReference type="Proteomes" id="UP000030744"/>
    </source>
</evidence>
<feature type="transmembrane region" description="Helical" evidence="2">
    <location>
        <begin position="524"/>
        <end position="544"/>
    </location>
</feature>
<evidence type="ECO:0008006" key="6">
    <source>
        <dbReference type="Google" id="ProtNLM"/>
    </source>
</evidence>
<dbReference type="RefSeq" id="XP_037878160.1">
    <property type="nucleotide sequence ID" value="XM_038022306.1"/>
</dbReference>
<keyword evidence="5" id="KW-1185">Reference proteome</keyword>
<keyword evidence="2" id="KW-0472">Membrane</keyword>
<dbReference type="VEuPathDB" id="ToxoDB:EMH_0100560"/>